<evidence type="ECO:0000313" key="2">
    <source>
        <dbReference type="EMBL" id="NDP47337.1"/>
    </source>
</evidence>
<evidence type="ECO:0000256" key="1">
    <source>
        <dbReference type="SAM" id="MobiDB-lite"/>
    </source>
</evidence>
<dbReference type="InterPro" id="IPR014729">
    <property type="entry name" value="Rossmann-like_a/b/a_fold"/>
</dbReference>
<dbReference type="Proteomes" id="UP000483432">
    <property type="component" value="Unassembled WGS sequence"/>
</dbReference>
<proteinExistence type="predicted"/>
<dbReference type="AlphaFoldDB" id="A0A7C9JVP4"/>
<gene>
    <name evidence="2" type="ORF">GZ085_02900</name>
</gene>
<dbReference type="EMBL" id="JAAFGW010000025">
    <property type="protein sequence ID" value="NDP47337.1"/>
    <property type="molecule type" value="Genomic_DNA"/>
</dbReference>
<feature type="region of interest" description="Disordered" evidence="1">
    <location>
        <begin position="177"/>
        <end position="196"/>
    </location>
</feature>
<comment type="caution">
    <text evidence="2">The sequence shown here is derived from an EMBL/GenBank/DDBJ whole genome shotgun (WGS) entry which is preliminary data.</text>
</comment>
<protein>
    <submittedName>
        <fullName evidence="2">Uncharacterized protein</fullName>
    </submittedName>
</protein>
<feature type="compositionally biased region" description="Polar residues" evidence="1">
    <location>
        <begin position="181"/>
        <end position="190"/>
    </location>
</feature>
<accession>A0A7C9JVP4</accession>
<dbReference type="Gene3D" id="3.40.50.620">
    <property type="entry name" value="HUPs"/>
    <property type="match status" value="1"/>
</dbReference>
<evidence type="ECO:0000313" key="3">
    <source>
        <dbReference type="Proteomes" id="UP000483432"/>
    </source>
</evidence>
<name>A0A7C9JVP4_9PROT</name>
<reference evidence="2 3" key="1">
    <citation type="submission" date="2019-09" db="EMBL/GenBank/DDBJ databases">
        <title>H2 Metabolism Revealed by Metagenomic Analysis in Subglacial Sediment of East Antarctica.</title>
        <authorList>
            <person name="Yang Z."/>
            <person name="Zhang Y."/>
            <person name="Lv Y."/>
            <person name="Yan W."/>
            <person name="Xiao X."/>
            <person name="Sun B."/>
            <person name="Ma H."/>
        </authorList>
    </citation>
    <scope>NUCLEOTIDE SEQUENCE [LARGE SCALE GENOMIC DNA]</scope>
    <source>
        <strain evidence="2">Bin2_2</strain>
    </source>
</reference>
<sequence length="196" mass="21036">MIKLTTEIKRILNALAYSHAGEFLSLRQKSDYLNKEAGAADAIQAMTPAPVQTSSDRQQVALYMGSELPADMMHYVVQTCGRLKNGLTVLTFQSDSVARALLSPYTEELAATGISMKTVLLTGDPVSGLARYLRRHPEVAFLACKETGYLGRSFLNGSQPQDVLPVPVVLVATHEEGVQGGASTQPNQASEAVRAA</sequence>
<organism evidence="2 3">
    <name type="scientific">Sulfuriferula multivorans</name>
    <dbReference type="NCBI Taxonomy" id="1559896"/>
    <lineage>
        <taxon>Bacteria</taxon>
        <taxon>Pseudomonadati</taxon>
        <taxon>Pseudomonadota</taxon>
        <taxon>Betaproteobacteria</taxon>
        <taxon>Nitrosomonadales</taxon>
        <taxon>Sulfuricellaceae</taxon>
        <taxon>Sulfuriferula</taxon>
    </lineage>
</organism>